<reference evidence="2 3" key="1">
    <citation type="submission" date="2019-11" db="EMBL/GenBank/DDBJ databases">
        <title>Draft Whole-Genome sequence of the marine photosynthetic bacterium Rhodovulum strictum DSM 11289.</title>
        <authorList>
            <person name="Kyndt J.A."/>
            <person name="Meyer T.E."/>
        </authorList>
    </citation>
    <scope>NUCLEOTIDE SEQUENCE [LARGE SCALE GENOMIC DNA]</scope>
    <source>
        <strain evidence="2 3">DSM 11289</strain>
    </source>
</reference>
<evidence type="ECO:0000256" key="1">
    <source>
        <dbReference type="SAM" id="MobiDB-lite"/>
    </source>
</evidence>
<dbReference type="AlphaFoldDB" id="A0A844BNG5"/>
<name>A0A844BNG5_9RHOB</name>
<feature type="compositionally biased region" description="Basic residues" evidence="1">
    <location>
        <begin position="68"/>
        <end position="92"/>
    </location>
</feature>
<evidence type="ECO:0000313" key="3">
    <source>
        <dbReference type="Proteomes" id="UP000466730"/>
    </source>
</evidence>
<comment type="caution">
    <text evidence="2">The sequence shown here is derived from an EMBL/GenBank/DDBJ whole genome shotgun (WGS) entry which is preliminary data.</text>
</comment>
<protein>
    <submittedName>
        <fullName evidence="2">Antifreeze protein</fullName>
    </submittedName>
</protein>
<dbReference type="OrthoDB" id="7869201at2"/>
<proteinExistence type="predicted"/>
<organism evidence="2 3">
    <name type="scientific">Rhodovulum strictum</name>
    <dbReference type="NCBI Taxonomy" id="58314"/>
    <lineage>
        <taxon>Bacteria</taxon>
        <taxon>Pseudomonadati</taxon>
        <taxon>Pseudomonadota</taxon>
        <taxon>Alphaproteobacteria</taxon>
        <taxon>Rhodobacterales</taxon>
        <taxon>Paracoccaceae</taxon>
        <taxon>Rhodovulum</taxon>
    </lineage>
</organism>
<feature type="region of interest" description="Disordered" evidence="1">
    <location>
        <begin position="44"/>
        <end position="92"/>
    </location>
</feature>
<feature type="compositionally biased region" description="Low complexity" evidence="1">
    <location>
        <begin position="45"/>
        <end position="56"/>
    </location>
</feature>
<keyword evidence="3" id="KW-1185">Reference proteome</keyword>
<evidence type="ECO:0000313" key="2">
    <source>
        <dbReference type="EMBL" id="MRH21507.1"/>
    </source>
</evidence>
<dbReference type="EMBL" id="WJPO01000016">
    <property type="protein sequence ID" value="MRH21507.1"/>
    <property type="molecule type" value="Genomic_DNA"/>
</dbReference>
<dbReference type="Proteomes" id="UP000466730">
    <property type="component" value="Unassembled WGS sequence"/>
</dbReference>
<accession>A0A844BNG5</accession>
<sequence length="92" mass="10173">MALMAQEAQMVIAMRMLGMGGLWATTPHETTRMVTEKTAAFTRPAMQGGQAAARGASPVRIAEEMVRPIRRRTRSNAKRLARRGPKNPLGRR</sequence>
<gene>
    <name evidence="2" type="ORF">GH815_10925</name>
</gene>